<sequence length="244" mass="26582">MCHSTDSRPPAPPVRGPVAAHEQTVLTSADGNRFLAYRAEPAEPNGRAVVILPDVRGLHPFYRDLAVRFAEAGFHALAIDYFGRTAGLGDRGDDFEYQRHLKQVTNDQVRLDARAATEALAGRGPVFTVGFCFGGAQSWRQAMEGNGLAGGVGFYGALRVIGEPESGPGAPLLLLRGGADRVSTPHDFDAFTAALDRVGTEHETVVYDGAPHSFFDRSYAEWEDACQDAWRRILSFTERHAQPR</sequence>
<dbReference type="SUPFAM" id="SSF53474">
    <property type="entry name" value="alpha/beta-Hydrolases"/>
    <property type="match status" value="1"/>
</dbReference>
<dbReference type="AlphaFoldDB" id="A0A1H7RT93"/>
<dbReference type="InterPro" id="IPR051049">
    <property type="entry name" value="Dienelactone_hydrolase-like"/>
</dbReference>
<proteinExistence type="predicted"/>
<dbReference type="Pfam" id="PF01738">
    <property type="entry name" value="DLH"/>
    <property type="match status" value="1"/>
</dbReference>
<dbReference type="GO" id="GO:0016787">
    <property type="term" value="F:hydrolase activity"/>
    <property type="evidence" value="ECO:0007669"/>
    <property type="project" value="InterPro"/>
</dbReference>
<keyword evidence="3" id="KW-1185">Reference proteome</keyword>
<dbReference type="PANTHER" id="PTHR46623:SF6">
    <property type="entry name" value="ALPHA_BETA-HYDROLASES SUPERFAMILY PROTEIN"/>
    <property type="match status" value="1"/>
</dbReference>
<organism evidence="2 3">
    <name type="scientific">Nonomuraea pusilla</name>
    <dbReference type="NCBI Taxonomy" id="46177"/>
    <lineage>
        <taxon>Bacteria</taxon>
        <taxon>Bacillati</taxon>
        <taxon>Actinomycetota</taxon>
        <taxon>Actinomycetes</taxon>
        <taxon>Streptosporangiales</taxon>
        <taxon>Streptosporangiaceae</taxon>
        <taxon>Nonomuraea</taxon>
    </lineage>
</organism>
<dbReference type="Proteomes" id="UP000198953">
    <property type="component" value="Unassembled WGS sequence"/>
</dbReference>
<dbReference type="STRING" id="46177.SAMN05660976_02905"/>
<dbReference type="RefSeq" id="WP_055503672.1">
    <property type="nucleotide sequence ID" value="NZ_BBZG01000001.1"/>
</dbReference>
<gene>
    <name evidence="2" type="ORF">SAMN05660976_02905</name>
</gene>
<dbReference type="Gene3D" id="3.40.50.1820">
    <property type="entry name" value="alpha/beta hydrolase"/>
    <property type="match status" value="1"/>
</dbReference>
<dbReference type="PANTHER" id="PTHR46623">
    <property type="entry name" value="CARBOXYMETHYLENEBUTENOLIDASE-RELATED"/>
    <property type="match status" value="1"/>
</dbReference>
<dbReference type="OrthoDB" id="188362at2"/>
<reference evidence="2 3" key="1">
    <citation type="submission" date="2016-10" db="EMBL/GenBank/DDBJ databases">
        <authorList>
            <person name="de Groot N.N."/>
        </authorList>
    </citation>
    <scope>NUCLEOTIDE SEQUENCE [LARGE SCALE GENOMIC DNA]</scope>
    <source>
        <strain evidence="2 3">DSM 43357</strain>
    </source>
</reference>
<accession>A0A1H7RT93</accession>
<evidence type="ECO:0000259" key="1">
    <source>
        <dbReference type="Pfam" id="PF01738"/>
    </source>
</evidence>
<feature type="domain" description="Dienelactone hydrolase" evidence="1">
    <location>
        <begin position="36"/>
        <end position="239"/>
    </location>
</feature>
<dbReference type="InterPro" id="IPR002925">
    <property type="entry name" value="Dienelactn_hydro"/>
</dbReference>
<evidence type="ECO:0000313" key="3">
    <source>
        <dbReference type="Proteomes" id="UP000198953"/>
    </source>
</evidence>
<protein>
    <submittedName>
        <fullName evidence="2">Carboxymethylenebutenolidase</fullName>
    </submittedName>
</protein>
<name>A0A1H7RT93_9ACTN</name>
<dbReference type="InterPro" id="IPR029058">
    <property type="entry name" value="AB_hydrolase_fold"/>
</dbReference>
<dbReference type="EMBL" id="FOBF01000006">
    <property type="protein sequence ID" value="SEL63385.1"/>
    <property type="molecule type" value="Genomic_DNA"/>
</dbReference>
<evidence type="ECO:0000313" key="2">
    <source>
        <dbReference type="EMBL" id="SEL63385.1"/>
    </source>
</evidence>